<dbReference type="Proteomes" id="UP000298468">
    <property type="component" value="Unassembled WGS sequence"/>
</dbReference>
<dbReference type="OrthoDB" id="9812981at2"/>
<dbReference type="RefSeq" id="WP_134640739.1">
    <property type="nucleotide sequence ID" value="NZ_SOHM01000022.1"/>
</dbReference>
<evidence type="ECO:0000313" key="1">
    <source>
        <dbReference type="EMBL" id="TFD90639.1"/>
    </source>
</evidence>
<dbReference type="Pfam" id="PF14100">
    <property type="entry name" value="DUF6807"/>
    <property type="match status" value="1"/>
</dbReference>
<name>A0A4R9BUM9_9MICO</name>
<dbReference type="InterPro" id="IPR029475">
    <property type="entry name" value="DUF6807"/>
</dbReference>
<dbReference type="EMBL" id="SOHM01000022">
    <property type="protein sequence ID" value="TFD90639.1"/>
    <property type="molecule type" value="Genomic_DNA"/>
</dbReference>
<comment type="caution">
    <text evidence="1">The sequence shown here is derived from an EMBL/GenBank/DDBJ whole genome shotgun (WGS) entry which is preliminary data.</text>
</comment>
<dbReference type="AlphaFoldDB" id="A0A4R9BUM9"/>
<protein>
    <submittedName>
        <fullName evidence="1">Oxidoreductase</fullName>
    </submittedName>
</protein>
<proteinExistence type="predicted"/>
<sequence length="311" mass="31896">MTSHSDGTRTLAAAVPAASSADSDGLAIGGIRLADYSLGADLPVDHSPRPYLHPLRSLAGVGLTEVAPADHPHHYGVSMAVADVDGTSHWGGRTFVAGTGSTMLANHGSQESLGRTSRTLPTGQSIEESLLWRDSNGEAQLSETRTIRASPLPDGTGWVLGWTSVLTASYGAVRIASPAVNGRPGAGYGGIFWRLPNRPDTAVLSAGGPGEAVAHGSASPWLALNQLDGARRVGLLLTQPASLARPWFVRATEYTGAGPMLAAESAVTVEPGDSLSTSLVGVVLDRWVADAADAEGILRAADLATDLAGQA</sequence>
<reference evidence="1 2" key="1">
    <citation type="submission" date="2019-03" db="EMBL/GenBank/DDBJ databases">
        <title>Genomics of glacier-inhabiting Cryobacterium strains.</title>
        <authorList>
            <person name="Liu Q."/>
            <person name="Xin Y.-H."/>
        </authorList>
    </citation>
    <scope>NUCLEOTIDE SEQUENCE [LARGE SCALE GENOMIC DNA]</scope>
    <source>
        <strain evidence="1 2">Sr59</strain>
    </source>
</reference>
<organism evidence="1 2">
    <name type="scientific">Cryobacterium lactosi</name>
    <dbReference type="NCBI Taxonomy" id="1259202"/>
    <lineage>
        <taxon>Bacteria</taxon>
        <taxon>Bacillati</taxon>
        <taxon>Actinomycetota</taxon>
        <taxon>Actinomycetes</taxon>
        <taxon>Micrococcales</taxon>
        <taxon>Microbacteriaceae</taxon>
        <taxon>Cryobacterium</taxon>
    </lineage>
</organism>
<gene>
    <name evidence="1" type="ORF">E3T61_10115</name>
</gene>
<keyword evidence="2" id="KW-1185">Reference proteome</keyword>
<evidence type="ECO:0000313" key="2">
    <source>
        <dbReference type="Proteomes" id="UP000298468"/>
    </source>
</evidence>
<accession>A0A4R9BUM9</accession>